<feature type="domain" description="HYR" evidence="2">
    <location>
        <begin position="837"/>
        <end position="918"/>
    </location>
</feature>
<dbReference type="SUPFAM" id="SSF48726">
    <property type="entry name" value="Immunoglobulin"/>
    <property type="match status" value="1"/>
</dbReference>
<proteinExistence type="predicted"/>
<sequence>MNLNGGSNYTVNQIIFSPSVTPPAIDRTINSDASRSLYFYNNGNDARIENNQTWTTHRFNVNINIQGPDTWMHIDVKDGFLIFNNTVVNNSINPLNLWGNIVSGNNMQITFNGPVLGNPGVNIRGDVHVNYDGLEESKTYSGPTTIYSGGTLQISSNQTLGDIVLNSGATLIVDAGVTLTVTGSWTGGGTIQNNGTIVLAGTAAQTFPGAGTNIAAMNNLTINNPNGVALDQNLNVSNNLTLISGILSTSTYNITVDNPLTNSINGGGSTNYINGYLRRSINGGVNTYFFPIGTSTVYAPVQMAFTAGTVAGVLEGYTTNGDHPNIGSSNLNPAFSVNRAWYFNIVSGLGTANYNATLNWVTADQDVGFNFNTALAGKFTTSNWTYPTIGTRTANSLQITGSSGFSGFQIAADCEPDIPTVAATPDLVCPDGSSTLSITSGNLNGAANWYWYSGSCGGTPIGTGTSISVAPAATTTYYVRGEGGCAPAGGSCASITVTLDNIPPVALCQDITVYLDATGNVTITPQQVNIGSNDNCGDITLSVSPNTFNCDDLSAGGLIISEYVEGTSSNKNLEIYNAGSDPVDLGLYQLLLFTNGSPTPSEQMTLSGTLNPGAVIVYINSGSTYTGPSVTNNSVINFSGNDAIAIYNTSTGSYADIFGVIGDDPGATNGWTGSGGYQTVQRTLRRKPEVVRGVTVNPIGTGPGAFTTLTTEWDIYPLNTITGLGSHAAVASGNTVTLTVEDEAGNTSTCNANVTVIDDLAPTAVCQPVTIYLDANGIATLTPSMINNGSTDNCGIETLLISQTTFDCEDLGSNTVTLTVIDESGNSSTCSATVTVVDNIAPTADCQDITVNLDATGNITISPSDVNNNSTDNCEIASFAVSPNTFNCDDVGENTVTLTVTDNSGNVATCTAIVTVIDNTNPTAICQNITVTLDPITGTATITPDMINDGSSDACGIQSVTVSPNTFSCVDLLTTPAADLFISEYIEGSSNNKAIEIYNGTGAYIDLATGGYDLQMFFNGSNTAGLTIPLTGTVANGDVYVVAHGSSSAVILAQTDQTTPPATNWYNGNDAVVLRRGTTIIDVIGQIGFDPGNEWGTGLVSTENNTLRRKSTIIQGDGDGTDAFDPSVEWDGYAQDNIADLGSHTFSPPTGVRPVVLTVTDVNGNASTCSALVTIQDNTPPDITCPSAPATICSSGPYTHTNNSWDATATDACGVASITYTLSNATTGTGATLNGVAFNVGTTLVTWRATDVNGNWSECSYSVVINPNHTITLTSAVSTENQEVCINVSIEPITYEISGGATGVTLGGTLPAGVTGNLVGNIYTISGIPTASGVFNYTLTTTGNGCVVANESGTITVNPALPVSVTISASPSGNICGSTPVTFTALPVNEGTTPTYQWYLNANPVGGNSDTYTLNTPANNDAVYVILTSDEPCATGNPATSNTITLTLGIVEVTGTLPIPTIACYPNLGEAFAAVNDGTHQGDVIVSIQANTTEPATAILNASGGAASYTSVVVSPAAPGISVTGNLNAPLIQLNGADNVIFDGRMDAVGAPYSLTLNNTNAGNAATTIEFAAGAANNLIQFCNITGFNAIYSQGTAGNPNTENLITDNRIYDFLNPGLASNGIHLAAFNEYWTIQFNELYQTTPLVASANVEYAAIRVDAGTGNGFLVENNTIGSNGASGTWTKTGSNNVFYGIYISAGTGNSIAGNNIRDFNWTNTQNANWTGIHVAQGAVNITGNIVGAGSGAGNIQVTLGLTTAASNGIFGISHASGSASTISGNVIGAVTAGNSAANASNIYGIAKLGVPAPLTIENNQISGLQAASASTGNNQVVYGIAYEVAGGIAVISGNTIQGLSNLTTGAGGQVHGIHTNVAALTVTSNIIFNLSNSAANETGESNAAVTGIVGRFTGNGTIAGNTIYNLQSTYAARGRAIGIYYNGTLNLTNHVSENFIHSLSVATVVPGPPFGEIYGIRTNFGQATVYNNIVSLGVGMSSNAYIYGIYENGYAGNNYNYYHNTIYIGGTSTQNENNSYAFFSGNNENQKDIRNNIFHNARTSSAGVTAFHYAAHYQTNANGLTSDYNVYYFPSGRFVRMGPPTPHIFYATLADWQTAYPAQDVHSVVANSNFANPGGTAAADYVPGNPYNGVDNTGITTDYTGTLRDCAFTRGAFEAAAGAVTAVFDPETSTRCQGAGTVIYSDSALVLNDVSVFYSIESTPAGAILVDAATGEVSYPAGWSGTVTITLTATGCNGPPVTATHVATTAGNVEAPVFDPAFSERCQGAETIIYTATAVNASGISYEIDATSQAGGVSIVSNTGAVTYPDTWNGITVITATAEGCGGPLTATHTVTTNPPVGIPVFDPGLLDSRCQGEEDVQYTATAANTTGITYSIDAASTAGGVSIDANTGLVSYPATWIGITTITASAAGCNGPAVETFVVETTTALTPSVSIEIDPPGGTCAGGELTFTAIPVHGGPSPSYQWRLNGVDVPGATSEVYGPVILNDGDVVRVTMISSDPCALPDPVFSVVTVSFGIVEVFSAANPSPTCYNTLGEAFTSINNGDYVGQISVRILASTTEPVSAVLNASGGLSSYTSVRVFPQSEGISVTGDIDGPLVHLNGADGVILHGSPGGAGADTSLFYINTRVGPNATTIQLDNGATSNTITYCNLRGSGTGADRGTVYIGGGGANTNNSILRNAFTGNGDNRPANSVYSFNGTGSNTVFVEFNEFYNFFSLNNNSNGVYLHTGTGTSRINDNRFYETSSFSPTADAEYAVIRFISIGTGNQIHRNTIGGNANDITYASHWLKTASSNNLFYGIYVGGPSAGNFLSGNIHRNQISLFDWHNSGNAGFTAIHLEQWSSFHIGGTTAADGNTIGSATGTDNIILTQGETSVSELLHLPQNSSRLGFIGIAYQTYLVTNIRFNTIGAISTNTSTPDIGCHLFGIAKLRHGTHIPLPVNNNTITNLNANSLSTGATQWVYGIFYDVADQSGDPWESGYVRIHNNTVAQLTNNGTNAATLNQSSRVQGIHASTFFLNIYENTIRDLVGHNGSTEVEKFVSVGGIIAESIFNEFTYNGERGYVEVNTIFNLSNVSGARCRVTGLYYKGPTSNEIGSDYNTITRNFIHSLSVSNTSAVSQIFGIFSRGQVAYSNNIISLGFNVPVNASTEICGIREVGRAGNNTNIYFNTVSIGGNSSVGSSNANSYAFYSENSFNLKRILNNLFHNVRTGPAANTHAAIRLFSNSGVTIDYNNYWSQSGVVGRMDAANIPLIGDWRAATGQDVHSVNISTDFTVPFGEDPYDYIPLNPQAGVSIPEITWDFSLADRDCNNTMGAWETDMITLTASDGIPSGSYRTLADAFDKINDGTHQGDIDIKINCNTFEVRRAILYQSGYNSTSLYNRVRIYPAQPDIRVSGEMDEALIVLDGADNVTISGRINYTGADRNLTLDNYLPAPAYRPYAMTVQLLNGTTNDSIAGCIIRGGSISNGVIDIRGGGNNHNNVFINNLFTNTGIVGNETRAAAFFMSTGSGGTNTGIIANNEFRNVLRLSRNPETTARVDAILLNSGNSDWTISGNSFYETGTYATTNSVELSCIRIGASGNNFIIENNFIGGNAPGALGFWNKTGFNNNFTAIHLATGTGAGNVVRGNVIRGFNWTNSGGTTGANWTGIHIQDGSAVVGGTDAADGNLIGSADPAETSITVTNGATGGTFYGINNFTNSQIFPAWRLIQHNTIGGIRTNTTNNSAFSINAIANTNTLAFRPVIVRNSTITNLHALSSTADIQEVVGIRYNVSNDYITVEDNLIDNLQNGSNPAGGQGITSGIWIRQSARAIVSNNTVSNLTSAMGNSQSDHAAAVTGIVAFGYENLNVTGNTVNNLHSTFTTGGLQVTGIVAFASGANPAAVNRNFVHSFSLASQNTGAHMNGIRIVRGLNLTVFNNIVHLTTESTLARTIYGIYDHGAQTGDATRIYYNTVMIGGIAPAANQNNSYGLWSSSGANNKDYQNNVFSNFRSNANAGATGRHYAVFFTDTPVAGFISDYNNLYAPGTGGITGRMPSGEYPTLNSWQTATTQDAHSLSVDPVFALPGGSDPADYFPSAAMPGLTGLGGITDDFGTDAVRTDPVTMGAWENDCNGLVNDEPDAFTECENATVTFTIGVSNVTTPVYQWQVSFNGGLTWTDLTETPPYSGTNSPVLTITDITITMDGSLYRCRVTDADNGCVVISAGALLNVNPRPTTGAIWHQ</sequence>
<gene>
    <name evidence="4" type="ORF">TBC1_121091</name>
</gene>
<keyword evidence="5" id="KW-1185">Reference proteome</keyword>
<dbReference type="Gene3D" id="2.60.40.10">
    <property type="entry name" value="Immunoglobulins"/>
    <property type="match status" value="4"/>
</dbReference>
<dbReference type="Pfam" id="PF19081">
    <property type="entry name" value="Ig_7"/>
    <property type="match status" value="1"/>
</dbReference>
<dbReference type="PROSITE" id="PS50825">
    <property type="entry name" value="HYR"/>
    <property type="match status" value="2"/>
</dbReference>
<evidence type="ECO:0000256" key="1">
    <source>
        <dbReference type="ARBA" id="ARBA00022737"/>
    </source>
</evidence>
<dbReference type="InterPro" id="IPR006626">
    <property type="entry name" value="PbH1"/>
</dbReference>
<reference evidence="4" key="1">
    <citation type="journal article" date="2015" name="Genome Announc.">
        <title>Draft Genome Sequence of Bacteroidales Strain TBC1, a Novel Isolate from a Methanogenic Wastewater Treatment System.</title>
        <authorList>
            <person name="Tourlousse D.M."/>
            <person name="Matsuura N."/>
            <person name="Sun L."/>
            <person name="Toyonaga M."/>
            <person name="Kuroda K."/>
            <person name="Ohashi A."/>
            <person name="Cruz R."/>
            <person name="Yamaguchi T."/>
            <person name="Sekiguchi Y."/>
        </authorList>
    </citation>
    <scope>NUCLEOTIDE SEQUENCE [LARGE SCALE GENOMIC DNA]</scope>
    <source>
        <strain evidence="4">TBC1</strain>
    </source>
</reference>
<dbReference type="InterPro" id="IPR013783">
    <property type="entry name" value="Ig-like_fold"/>
</dbReference>
<dbReference type="InterPro" id="IPR001322">
    <property type="entry name" value="Lamin_tail_dom"/>
</dbReference>
<name>A0A0S7C6M5_9BACT</name>
<dbReference type="Pfam" id="PF00932">
    <property type="entry name" value="LTD"/>
    <property type="match status" value="2"/>
</dbReference>
<evidence type="ECO:0000313" key="4">
    <source>
        <dbReference type="EMBL" id="GAP45270.1"/>
    </source>
</evidence>
<dbReference type="InterPro" id="IPR044023">
    <property type="entry name" value="Ig_7"/>
</dbReference>
<protein>
    <submittedName>
        <fullName evidence="4">Protein containing HYR domain</fullName>
    </submittedName>
</protein>
<dbReference type="STRING" id="1678841.TBC1_121091"/>
<accession>A0A0S7C6M5</accession>
<dbReference type="SMART" id="SM00710">
    <property type="entry name" value="PbH1"/>
    <property type="match status" value="26"/>
</dbReference>
<feature type="domain" description="HYR" evidence="2">
    <location>
        <begin position="1176"/>
        <end position="1267"/>
    </location>
</feature>
<evidence type="ECO:0000313" key="5">
    <source>
        <dbReference type="Proteomes" id="UP000053091"/>
    </source>
</evidence>
<feature type="domain" description="LTD" evidence="3">
    <location>
        <begin position="546"/>
        <end position="698"/>
    </location>
</feature>
<evidence type="ECO:0000259" key="2">
    <source>
        <dbReference type="PROSITE" id="PS50825"/>
    </source>
</evidence>
<evidence type="ECO:0000259" key="3">
    <source>
        <dbReference type="PROSITE" id="PS51841"/>
    </source>
</evidence>
<feature type="domain" description="LTD" evidence="3">
    <location>
        <begin position="974"/>
        <end position="1088"/>
    </location>
</feature>
<dbReference type="OrthoDB" id="1117451at2"/>
<organism evidence="4">
    <name type="scientific">Lentimicrobium saccharophilum</name>
    <dbReference type="NCBI Taxonomy" id="1678841"/>
    <lineage>
        <taxon>Bacteria</taxon>
        <taxon>Pseudomonadati</taxon>
        <taxon>Bacteroidota</taxon>
        <taxon>Bacteroidia</taxon>
        <taxon>Bacteroidales</taxon>
        <taxon>Lentimicrobiaceae</taxon>
        <taxon>Lentimicrobium</taxon>
    </lineage>
</organism>
<dbReference type="PATRIC" id="fig|1678841.3.peg.3886"/>
<dbReference type="Pfam" id="PF02494">
    <property type="entry name" value="HYR"/>
    <property type="match status" value="1"/>
</dbReference>
<dbReference type="InterPro" id="IPR003410">
    <property type="entry name" value="HYR_dom"/>
</dbReference>
<keyword evidence="1" id="KW-0677">Repeat</keyword>
<dbReference type="EMBL" id="DF968183">
    <property type="protein sequence ID" value="GAP45270.1"/>
    <property type="molecule type" value="Genomic_DNA"/>
</dbReference>
<dbReference type="PROSITE" id="PS51841">
    <property type="entry name" value="LTD"/>
    <property type="match status" value="2"/>
</dbReference>
<dbReference type="InterPro" id="IPR036179">
    <property type="entry name" value="Ig-like_dom_sf"/>
</dbReference>
<dbReference type="Proteomes" id="UP000053091">
    <property type="component" value="Unassembled WGS sequence"/>
</dbReference>